<sequence length="336" mass="33620">MNTLMAIWPAGPLGDWLAVIAGFVGLALAGEFLVRGAAALALRAHVPALIVGLTIVAFGTSAPELTVVIAAALDGSAGIAMGSVVGSNIANLLLVLGLPALIAPLACNTPGTRINYLMMLVATVGFVALATRGSFGVLEGGVLLLGMALILGDQLRAALAHRAGRPAAPAPEVDEVATEAETLPIWRFLLYIALGIAGLPLAAALLVDGATGIAHDAGISDEVIGLTLVAVGTSLPELATSLAAAARGRGDLVMGNVIGSNIFNLLAIIGIAALITPIAVPPGIALRDLWVMIGVTVLIAPFAMTGKPIGRLAGVALVAIYGLYILSLAIAGPEGM</sequence>
<protein>
    <submittedName>
        <fullName evidence="7">Cation:H+ antiporter</fullName>
    </submittedName>
</protein>
<dbReference type="GO" id="GO:0005262">
    <property type="term" value="F:calcium channel activity"/>
    <property type="evidence" value="ECO:0007669"/>
    <property type="project" value="TreeGrafter"/>
</dbReference>
<keyword evidence="4 5" id="KW-0472">Membrane</keyword>
<feature type="transmembrane region" description="Helical" evidence="5">
    <location>
        <begin position="284"/>
        <end position="305"/>
    </location>
</feature>
<reference evidence="8" key="1">
    <citation type="submission" date="2017-01" db="EMBL/GenBank/DDBJ databases">
        <authorList>
            <person name="Varghese N."/>
            <person name="Submissions S."/>
        </authorList>
    </citation>
    <scope>NUCLEOTIDE SEQUENCE [LARGE SCALE GENOMIC DNA]</scope>
    <source>
        <strain evidence="8">DSM 18714</strain>
    </source>
</reference>
<evidence type="ECO:0000256" key="2">
    <source>
        <dbReference type="ARBA" id="ARBA00022692"/>
    </source>
</evidence>
<dbReference type="Proteomes" id="UP000186098">
    <property type="component" value="Unassembled WGS sequence"/>
</dbReference>
<evidence type="ECO:0000256" key="4">
    <source>
        <dbReference type="ARBA" id="ARBA00023136"/>
    </source>
</evidence>
<feature type="transmembrane region" description="Helical" evidence="5">
    <location>
        <begin position="16"/>
        <end position="34"/>
    </location>
</feature>
<evidence type="ECO:0000313" key="7">
    <source>
        <dbReference type="EMBL" id="SIS52190.1"/>
    </source>
</evidence>
<dbReference type="InterPro" id="IPR004837">
    <property type="entry name" value="NaCa_Exmemb"/>
</dbReference>
<feature type="transmembrane region" description="Helical" evidence="5">
    <location>
        <begin position="79"/>
        <end position="102"/>
    </location>
</feature>
<dbReference type="STRING" id="407234.SAMN05421795_101288"/>
<evidence type="ECO:0000256" key="5">
    <source>
        <dbReference type="SAM" id="Phobius"/>
    </source>
</evidence>
<feature type="transmembrane region" description="Helical" evidence="5">
    <location>
        <begin position="188"/>
        <end position="207"/>
    </location>
</feature>
<comment type="subcellular location">
    <subcellularLocation>
        <location evidence="1">Membrane</location>
        <topology evidence="1">Multi-pass membrane protein</topology>
    </subcellularLocation>
</comment>
<accession>A0A1N7JS69</accession>
<feature type="transmembrane region" description="Helical" evidence="5">
    <location>
        <begin position="257"/>
        <end position="278"/>
    </location>
</feature>
<evidence type="ECO:0000256" key="3">
    <source>
        <dbReference type="ARBA" id="ARBA00022989"/>
    </source>
</evidence>
<dbReference type="PANTHER" id="PTHR10846">
    <property type="entry name" value="SODIUM/POTASSIUM/CALCIUM EXCHANGER"/>
    <property type="match status" value="1"/>
</dbReference>
<feature type="transmembrane region" description="Helical" evidence="5">
    <location>
        <begin position="46"/>
        <end position="73"/>
    </location>
</feature>
<dbReference type="RefSeq" id="WP_235816174.1">
    <property type="nucleotide sequence ID" value="NZ_FTOM01000001.1"/>
</dbReference>
<evidence type="ECO:0000313" key="8">
    <source>
        <dbReference type="Proteomes" id="UP000186098"/>
    </source>
</evidence>
<feature type="domain" description="Sodium/calcium exchanger membrane region" evidence="6">
    <location>
        <begin position="16"/>
        <end position="151"/>
    </location>
</feature>
<proteinExistence type="predicted"/>
<gene>
    <name evidence="7" type="ORF">SAMN05421795_101288</name>
</gene>
<feature type="domain" description="Sodium/calcium exchanger membrane region" evidence="6">
    <location>
        <begin position="189"/>
        <end position="326"/>
    </location>
</feature>
<feature type="transmembrane region" description="Helical" evidence="5">
    <location>
        <begin position="114"/>
        <end position="131"/>
    </location>
</feature>
<evidence type="ECO:0000256" key="1">
    <source>
        <dbReference type="ARBA" id="ARBA00004141"/>
    </source>
</evidence>
<dbReference type="GO" id="GO:0008273">
    <property type="term" value="F:calcium, potassium:sodium antiporter activity"/>
    <property type="evidence" value="ECO:0007669"/>
    <property type="project" value="TreeGrafter"/>
</dbReference>
<dbReference type="GO" id="GO:0005886">
    <property type="term" value="C:plasma membrane"/>
    <property type="evidence" value="ECO:0007669"/>
    <property type="project" value="TreeGrafter"/>
</dbReference>
<dbReference type="PANTHER" id="PTHR10846:SF8">
    <property type="entry name" value="INNER MEMBRANE PROTEIN YRBG"/>
    <property type="match status" value="1"/>
</dbReference>
<feature type="transmembrane region" description="Helical" evidence="5">
    <location>
        <begin position="312"/>
        <end position="331"/>
    </location>
</feature>
<dbReference type="Gene3D" id="1.20.1420.30">
    <property type="entry name" value="NCX, central ion-binding region"/>
    <property type="match status" value="2"/>
</dbReference>
<dbReference type="InterPro" id="IPR044880">
    <property type="entry name" value="NCX_ion-bd_dom_sf"/>
</dbReference>
<evidence type="ECO:0000259" key="6">
    <source>
        <dbReference type="Pfam" id="PF01699"/>
    </source>
</evidence>
<feature type="transmembrane region" description="Helical" evidence="5">
    <location>
        <begin position="137"/>
        <end position="155"/>
    </location>
</feature>
<keyword evidence="8" id="KW-1185">Reference proteome</keyword>
<feature type="transmembrane region" description="Helical" evidence="5">
    <location>
        <begin position="223"/>
        <end position="245"/>
    </location>
</feature>
<dbReference type="NCBIfam" id="TIGR00367">
    <property type="entry name" value="calcium/sodium antiporter"/>
    <property type="match status" value="1"/>
</dbReference>
<dbReference type="AlphaFoldDB" id="A0A1N7JS69"/>
<dbReference type="Pfam" id="PF01699">
    <property type="entry name" value="Na_Ca_ex"/>
    <property type="match status" value="2"/>
</dbReference>
<keyword evidence="3 5" id="KW-1133">Transmembrane helix</keyword>
<dbReference type="InterPro" id="IPR004481">
    <property type="entry name" value="K/Na/Ca-exchanger"/>
</dbReference>
<organism evidence="7 8">
    <name type="scientific">Phaeovulum vinaykumarii</name>
    <dbReference type="NCBI Taxonomy" id="407234"/>
    <lineage>
        <taxon>Bacteria</taxon>
        <taxon>Pseudomonadati</taxon>
        <taxon>Pseudomonadota</taxon>
        <taxon>Alphaproteobacteria</taxon>
        <taxon>Rhodobacterales</taxon>
        <taxon>Paracoccaceae</taxon>
        <taxon>Phaeovulum</taxon>
    </lineage>
</organism>
<dbReference type="GO" id="GO:0006874">
    <property type="term" value="P:intracellular calcium ion homeostasis"/>
    <property type="evidence" value="ECO:0007669"/>
    <property type="project" value="TreeGrafter"/>
</dbReference>
<dbReference type="EMBL" id="FTOM01000001">
    <property type="protein sequence ID" value="SIS52190.1"/>
    <property type="molecule type" value="Genomic_DNA"/>
</dbReference>
<name>A0A1N7JS69_9RHOB</name>
<keyword evidence="2 5" id="KW-0812">Transmembrane</keyword>